<dbReference type="PATRIC" id="fig|1235802.3.peg.5747"/>
<reference evidence="1 2" key="1">
    <citation type="journal article" date="2014" name="Genome Announc.">
        <title>Draft genome sequences of the altered schaedler flora, a defined bacterial community from gnotobiotic mice.</title>
        <authorList>
            <person name="Wannemuehler M.J."/>
            <person name="Overstreet A.M."/>
            <person name="Ward D.V."/>
            <person name="Phillips G.J."/>
        </authorList>
    </citation>
    <scope>NUCLEOTIDE SEQUENCE [LARGE SCALE GENOMIC DNA]</scope>
    <source>
        <strain evidence="1 2">ASF492</strain>
    </source>
</reference>
<name>N1ZZP9_9FIRM</name>
<sequence length="147" mass="15767">MAACVSEFHQQREFNFQRIVPGAQHVKRMPEVPCFVIAVPSPCGIRVRIMAGAAVPVGAVFPTGGKMAAVRGGMGNHSGAIAGEGKVLRVNQPKADRRKYGKDGKDFLESGLWIVSGRLSVQDIIYDIFGSDCAGVFRLCQFSIGSN</sequence>
<evidence type="ECO:0000313" key="1">
    <source>
        <dbReference type="EMBL" id="EMZ19623.1"/>
    </source>
</evidence>
<keyword evidence="2" id="KW-1185">Reference proteome</keyword>
<dbReference type="EMBL" id="AQFT01000160">
    <property type="protein sequence ID" value="EMZ19623.1"/>
    <property type="molecule type" value="Genomic_DNA"/>
</dbReference>
<gene>
    <name evidence="1" type="ORF">C823_05448</name>
</gene>
<dbReference type="STRING" id="1235802.C823_05448"/>
<evidence type="ECO:0000313" key="2">
    <source>
        <dbReference type="Proteomes" id="UP000012589"/>
    </source>
</evidence>
<dbReference type="HOGENOM" id="CLU_1765281_0_0_9"/>
<accession>N1ZZP9</accession>
<organism evidence="1 2">
    <name type="scientific">Eubacterium plexicaudatum ASF492</name>
    <dbReference type="NCBI Taxonomy" id="1235802"/>
    <lineage>
        <taxon>Bacteria</taxon>
        <taxon>Bacillati</taxon>
        <taxon>Bacillota</taxon>
        <taxon>Clostridia</taxon>
        <taxon>Eubacteriales</taxon>
        <taxon>Eubacteriaceae</taxon>
        <taxon>Eubacterium</taxon>
    </lineage>
</organism>
<dbReference type="AlphaFoldDB" id="N1ZZP9"/>
<proteinExistence type="predicted"/>
<comment type="caution">
    <text evidence="1">The sequence shown here is derived from an EMBL/GenBank/DDBJ whole genome shotgun (WGS) entry which is preliminary data.</text>
</comment>
<protein>
    <submittedName>
        <fullName evidence="1">Uncharacterized protein</fullName>
    </submittedName>
</protein>
<dbReference type="Proteomes" id="UP000012589">
    <property type="component" value="Unassembled WGS sequence"/>
</dbReference>